<accession>A0A9N7N8R7</accession>
<dbReference type="OrthoDB" id="442947at2759"/>
<evidence type="ECO:0000313" key="3">
    <source>
        <dbReference type="EMBL" id="CAA0824493.1"/>
    </source>
</evidence>
<dbReference type="PROSITE" id="PS50084">
    <property type="entry name" value="KH_TYPE_1"/>
    <property type="match status" value="1"/>
</dbReference>
<dbReference type="InterPro" id="IPR036612">
    <property type="entry name" value="KH_dom_type_1_sf"/>
</dbReference>
<evidence type="ECO:0000313" key="4">
    <source>
        <dbReference type="Proteomes" id="UP001153555"/>
    </source>
</evidence>
<proteinExistence type="predicted"/>
<keyword evidence="4" id="KW-1185">Reference proteome</keyword>
<dbReference type="InterPro" id="IPR004088">
    <property type="entry name" value="KH_dom_type_1"/>
</dbReference>
<dbReference type="Gene3D" id="3.30.1370.10">
    <property type="entry name" value="K Homology domain, type 1"/>
    <property type="match status" value="1"/>
</dbReference>
<dbReference type="SMART" id="SM00322">
    <property type="entry name" value="KH"/>
    <property type="match status" value="1"/>
</dbReference>
<protein>
    <recommendedName>
        <fullName evidence="2">K Homology domain-containing protein</fullName>
    </recommendedName>
</protein>
<sequence>MFSSISLRRIELAGNPLLHFSESTSAACSLDSPLLQPISFVKLGFQNQKSLGGELPAVLRAVVEIGCQLRDNPTKQVISVNPTNNTAFRCQLQHYVDPNSGSYVNLDVMVPENLVGGLIGRSGANISRIRNESGANIKVYGARGEQTQRQIHLGGNAQ</sequence>
<keyword evidence="1" id="KW-0694">RNA-binding</keyword>
<dbReference type="SUPFAM" id="SSF54791">
    <property type="entry name" value="Eukaryotic type KH-domain (KH-domain type I)"/>
    <property type="match status" value="1"/>
</dbReference>
<comment type="caution">
    <text evidence="3">The sequence shown here is derived from an EMBL/GenBank/DDBJ whole genome shotgun (WGS) entry which is preliminary data.</text>
</comment>
<dbReference type="EMBL" id="CACSLK010024742">
    <property type="protein sequence ID" value="CAA0824493.1"/>
    <property type="molecule type" value="Genomic_DNA"/>
</dbReference>
<gene>
    <name evidence="3" type="ORF">SHERM_21434</name>
</gene>
<name>A0A9N7N8R7_STRHE</name>
<evidence type="ECO:0000256" key="1">
    <source>
        <dbReference type="PROSITE-ProRule" id="PRU00117"/>
    </source>
</evidence>
<reference evidence="3" key="1">
    <citation type="submission" date="2019-12" db="EMBL/GenBank/DDBJ databases">
        <authorList>
            <person name="Scholes J."/>
        </authorList>
    </citation>
    <scope>NUCLEOTIDE SEQUENCE</scope>
</reference>
<dbReference type="Pfam" id="PF00013">
    <property type="entry name" value="KH_1"/>
    <property type="match status" value="1"/>
</dbReference>
<dbReference type="InterPro" id="IPR004087">
    <property type="entry name" value="KH_dom"/>
</dbReference>
<organism evidence="3 4">
    <name type="scientific">Striga hermonthica</name>
    <name type="common">Purple witchweed</name>
    <name type="synonym">Buchnera hermonthica</name>
    <dbReference type="NCBI Taxonomy" id="68872"/>
    <lineage>
        <taxon>Eukaryota</taxon>
        <taxon>Viridiplantae</taxon>
        <taxon>Streptophyta</taxon>
        <taxon>Embryophyta</taxon>
        <taxon>Tracheophyta</taxon>
        <taxon>Spermatophyta</taxon>
        <taxon>Magnoliopsida</taxon>
        <taxon>eudicotyledons</taxon>
        <taxon>Gunneridae</taxon>
        <taxon>Pentapetalae</taxon>
        <taxon>asterids</taxon>
        <taxon>lamiids</taxon>
        <taxon>Lamiales</taxon>
        <taxon>Orobanchaceae</taxon>
        <taxon>Buchnereae</taxon>
        <taxon>Striga</taxon>
    </lineage>
</organism>
<feature type="domain" description="K Homology" evidence="2">
    <location>
        <begin position="102"/>
        <end position="158"/>
    </location>
</feature>
<dbReference type="CDD" id="cd00105">
    <property type="entry name" value="KH-I"/>
    <property type="match status" value="1"/>
</dbReference>
<evidence type="ECO:0000259" key="2">
    <source>
        <dbReference type="SMART" id="SM00322"/>
    </source>
</evidence>
<dbReference type="Proteomes" id="UP001153555">
    <property type="component" value="Unassembled WGS sequence"/>
</dbReference>
<dbReference type="AlphaFoldDB" id="A0A9N7N8R7"/>
<dbReference type="GO" id="GO:0003723">
    <property type="term" value="F:RNA binding"/>
    <property type="evidence" value="ECO:0007669"/>
    <property type="project" value="UniProtKB-UniRule"/>
</dbReference>